<dbReference type="Pfam" id="PF13581">
    <property type="entry name" value="HATPase_c_2"/>
    <property type="match status" value="1"/>
</dbReference>
<evidence type="ECO:0000313" key="4">
    <source>
        <dbReference type="Proteomes" id="UP000589036"/>
    </source>
</evidence>
<dbReference type="InterPro" id="IPR050267">
    <property type="entry name" value="Anti-sigma-factor_SerPK"/>
</dbReference>
<keyword evidence="4" id="KW-1185">Reference proteome</keyword>
<dbReference type="EMBL" id="JACCCC010000001">
    <property type="protein sequence ID" value="NYE45148.1"/>
    <property type="molecule type" value="Genomic_DNA"/>
</dbReference>
<feature type="domain" description="Histidine kinase/HSP90-like ATPase" evidence="2">
    <location>
        <begin position="35"/>
        <end position="123"/>
    </location>
</feature>
<protein>
    <submittedName>
        <fullName evidence="3">Anti-sigma regulatory factor (Ser/Thr protein kinase)</fullName>
    </submittedName>
</protein>
<dbReference type="Gene3D" id="3.30.565.10">
    <property type="entry name" value="Histidine kinase-like ATPase, C-terminal domain"/>
    <property type="match status" value="1"/>
</dbReference>
<evidence type="ECO:0000259" key="2">
    <source>
        <dbReference type="Pfam" id="PF13581"/>
    </source>
</evidence>
<sequence length="163" mass="17617">MPSTAFSPVRWEPRIYRGSLELTGRVRGHVRRDLDGFPAEVASDVELCVSELFANAVEYTASGGEGGEVVRAMALPDAGRLRVAVTDGGFTETRPAIPELTGTDWFESERHRGLLMVSALALDWGFRSVIEHPTLNLGLVVWADFALAAGQAPSGLPRFIHAA</sequence>
<dbReference type="PANTHER" id="PTHR35526:SF3">
    <property type="entry name" value="ANTI-SIGMA-F FACTOR RSBW"/>
    <property type="match status" value="1"/>
</dbReference>
<keyword evidence="1" id="KW-0723">Serine/threonine-protein kinase</keyword>
<dbReference type="RefSeq" id="WP_312862994.1">
    <property type="nucleotide sequence ID" value="NZ_BAAAYY010000005.1"/>
</dbReference>
<dbReference type="InterPro" id="IPR036890">
    <property type="entry name" value="HATPase_C_sf"/>
</dbReference>
<comment type="caution">
    <text evidence="3">The sequence shown here is derived from an EMBL/GenBank/DDBJ whole genome shotgun (WGS) entry which is preliminary data.</text>
</comment>
<keyword evidence="1" id="KW-0418">Kinase</keyword>
<name>A0A852TMI8_9ACTN</name>
<reference evidence="3 4" key="1">
    <citation type="submission" date="2020-07" db="EMBL/GenBank/DDBJ databases">
        <title>Sequencing the genomes of 1000 actinobacteria strains.</title>
        <authorList>
            <person name="Klenk H.-P."/>
        </authorList>
    </citation>
    <scope>NUCLEOTIDE SEQUENCE [LARGE SCALE GENOMIC DNA]</scope>
    <source>
        <strain evidence="3 4">CXB654</strain>
    </source>
</reference>
<accession>A0A852TMI8</accession>
<dbReference type="PANTHER" id="PTHR35526">
    <property type="entry name" value="ANTI-SIGMA-F FACTOR RSBW-RELATED"/>
    <property type="match status" value="1"/>
</dbReference>
<proteinExistence type="predicted"/>
<dbReference type="AlphaFoldDB" id="A0A852TMI8"/>
<dbReference type="SUPFAM" id="SSF55874">
    <property type="entry name" value="ATPase domain of HSP90 chaperone/DNA topoisomerase II/histidine kinase"/>
    <property type="match status" value="1"/>
</dbReference>
<dbReference type="Proteomes" id="UP000589036">
    <property type="component" value="Unassembled WGS sequence"/>
</dbReference>
<organism evidence="3 4">
    <name type="scientific">Spinactinospora alkalitolerans</name>
    <dbReference type="NCBI Taxonomy" id="687207"/>
    <lineage>
        <taxon>Bacteria</taxon>
        <taxon>Bacillati</taxon>
        <taxon>Actinomycetota</taxon>
        <taxon>Actinomycetes</taxon>
        <taxon>Streptosporangiales</taxon>
        <taxon>Nocardiopsidaceae</taxon>
        <taxon>Spinactinospora</taxon>
    </lineage>
</organism>
<dbReference type="InterPro" id="IPR003594">
    <property type="entry name" value="HATPase_dom"/>
</dbReference>
<evidence type="ECO:0000313" key="3">
    <source>
        <dbReference type="EMBL" id="NYE45148.1"/>
    </source>
</evidence>
<gene>
    <name evidence="3" type="ORF">HDA32_000268</name>
</gene>
<evidence type="ECO:0000256" key="1">
    <source>
        <dbReference type="ARBA" id="ARBA00022527"/>
    </source>
</evidence>
<keyword evidence="1" id="KW-0808">Transferase</keyword>
<dbReference type="CDD" id="cd16936">
    <property type="entry name" value="HATPase_RsbW-like"/>
    <property type="match status" value="1"/>
</dbReference>
<dbReference type="GO" id="GO:0004674">
    <property type="term" value="F:protein serine/threonine kinase activity"/>
    <property type="evidence" value="ECO:0007669"/>
    <property type="project" value="UniProtKB-KW"/>
</dbReference>